<keyword evidence="2" id="KW-0732">Signal</keyword>
<keyword evidence="4" id="KW-1185">Reference proteome</keyword>
<feature type="signal peptide" evidence="2">
    <location>
        <begin position="1"/>
        <end position="22"/>
    </location>
</feature>
<feature type="chain" id="PRO_5040130509" description="Secreted protein" evidence="2">
    <location>
        <begin position="23"/>
        <end position="159"/>
    </location>
</feature>
<comment type="caution">
    <text evidence="3">The sequence shown here is derived from an EMBL/GenBank/DDBJ whole genome shotgun (WGS) entry which is preliminary data.</text>
</comment>
<name>A0A9P9HVK1_FUSSL</name>
<evidence type="ECO:0000256" key="2">
    <source>
        <dbReference type="SAM" id="SignalP"/>
    </source>
</evidence>
<evidence type="ECO:0008006" key="5">
    <source>
        <dbReference type="Google" id="ProtNLM"/>
    </source>
</evidence>
<evidence type="ECO:0000313" key="4">
    <source>
        <dbReference type="Proteomes" id="UP000736672"/>
    </source>
</evidence>
<dbReference type="AlphaFoldDB" id="A0A9P9HVK1"/>
<accession>A0A9P9HVK1</accession>
<proteinExistence type="predicted"/>
<evidence type="ECO:0000313" key="3">
    <source>
        <dbReference type="EMBL" id="KAH7264077.1"/>
    </source>
</evidence>
<evidence type="ECO:0000256" key="1">
    <source>
        <dbReference type="SAM" id="MobiDB-lite"/>
    </source>
</evidence>
<reference evidence="3" key="1">
    <citation type="journal article" date="2021" name="Nat. Commun.">
        <title>Genetic determinants of endophytism in the Arabidopsis root mycobiome.</title>
        <authorList>
            <person name="Mesny F."/>
            <person name="Miyauchi S."/>
            <person name="Thiergart T."/>
            <person name="Pickel B."/>
            <person name="Atanasova L."/>
            <person name="Karlsson M."/>
            <person name="Huettel B."/>
            <person name="Barry K.W."/>
            <person name="Haridas S."/>
            <person name="Chen C."/>
            <person name="Bauer D."/>
            <person name="Andreopoulos W."/>
            <person name="Pangilinan J."/>
            <person name="LaButti K."/>
            <person name="Riley R."/>
            <person name="Lipzen A."/>
            <person name="Clum A."/>
            <person name="Drula E."/>
            <person name="Henrissat B."/>
            <person name="Kohler A."/>
            <person name="Grigoriev I.V."/>
            <person name="Martin F.M."/>
            <person name="Hacquard S."/>
        </authorList>
    </citation>
    <scope>NUCLEOTIDE SEQUENCE</scope>
    <source>
        <strain evidence="3">FSSC 5 MPI-SDFR-AT-0091</strain>
    </source>
</reference>
<sequence>MVDICLCLPRVGLALLVVITHGARQRLRLNCHCEHRRTIPPPLDAIPTTKTHADARARTPMPRCHLQTCLPGKALYRNRRRPALAQEKRSPSSGFLVWSGNGSPALRPPSLRLVLPFFGLPDAIRTLPWTLNASHTPSSTGLGPALALIDQTSSAPLRE</sequence>
<dbReference type="EMBL" id="JAGTJS010000007">
    <property type="protein sequence ID" value="KAH7264077.1"/>
    <property type="molecule type" value="Genomic_DNA"/>
</dbReference>
<dbReference type="Proteomes" id="UP000736672">
    <property type="component" value="Unassembled WGS sequence"/>
</dbReference>
<organism evidence="3 4">
    <name type="scientific">Fusarium solani</name>
    <name type="common">Filamentous fungus</name>
    <dbReference type="NCBI Taxonomy" id="169388"/>
    <lineage>
        <taxon>Eukaryota</taxon>
        <taxon>Fungi</taxon>
        <taxon>Dikarya</taxon>
        <taxon>Ascomycota</taxon>
        <taxon>Pezizomycotina</taxon>
        <taxon>Sordariomycetes</taxon>
        <taxon>Hypocreomycetidae</taxon>
        <taxon>Hypocreales</taxon>
        <taxon>Nectriaceae</taxon>
        <taxon>Fusarium</taxon>
        <taxon>Fusarium solani species complex</taxon>
    </lineage>
</organism>
<gene>
    <name evidence="3" type="ORF">B0J15DRAFT_261252</name>
</gene>
<feature type="region of interest" description="Disordered" evidence="1">
    <location>
        <begin position="136"/>
        <end position="159"/>
    </location>
</feature>
<protein>
    <recommendedName>
        <fullName evidence="5">Secreted protein</fullName>
    </recommendedName>
</protein>
<feature type="compositionally biased region" description="Polar residues" evidence="1">
    <location>
        <begin position="150"/>
        <end position="159"/>
    </location>
</feature>